<comment type="caution">
    <text evidence="6">The sequence shown here is derived from an EMBL/GenBank/DDBJ whole genome shotgun (WGS) entry which is preliminary data.</text>
</comment>
<gene>
    <name evidence="6" type="ORF">F5X68DRAFT_229322</name>
</gene>
<feature type="signal peptide" evidence="5">
    <location>
        <begin position="1"/>
        <end position="15"/>
    </location>
</feature>
<keyword evidence="1" id="KW-0677">Repeat</keyword>
<evidence type="ECO:0000256" key="2">
    <source>
        <dbReference type="ARBA" id="ARBA00023004"/>
    </source>
</evidence>
<proteinExistence type="predicted"/>
<evidence type="ECO:0000256" key="5">
    <source>
        <dbReference type="SAM" id="SignalP"/>
    </source>
</evidence>
<dbReference type="Gene3D" id="2.120.10.80">
    <property type="entry name" value="Kelch-type beta propeller"/>
    <property type="match status" value="1"/>
</dbReference>
<reference evidence="6" key="1">
    <citation type="journal article" date="2021" name="Nat. Commun.">
        <title>Genetic determinants of endophytism in the Arabidopsis root mycobiome.</title>
        <authorList>
            <person name="Mesny F."/>
            <person name="Miyauchi S."/>
            <person name="Thiergart T."/>
            <person name="Pickel B."/>
            <person name="Atanasova L."/>
            <person name="Karlsson M."/>
            <person name="Huettel B."/>
            <person name="Barry K.W."/>
            <person name="Haridas S."/>
            <person name="Chen C."/>
            <person name="Bauer D."/>
            <person name="Andreopoulos W."/>
            <person name="Pangilinan J."/>
            <person name="LaButti K."/>
            <person name="Riley R."/>
            <person name="Lipzen A."/>
            <person name="Clum A."/>
            <person name="Drula E."/>
            <person name="Henrissat B."/>
            <person name="Kohler A."/>
            <person name="Grigoriev I.V."/>
            <person name="Martin F.M."/>
            <person name="Hacquard S."/>
        </authorList>
    </citation>
    <scope>NUCLEOTIDE SEQUENCE</scope>
    <source>
        <strain evidence="6">MPI-SDFR-AT-0117</strain>
    </source>
</reference>
<evidence type="ECO:0000256" key="4">
    <source>
        <dbReference type="SAM" id="Phobius"/>
    </source>
</evidence>
<feature type="region of interest" description="Disordered" evidence="3">
    <location>
        <begin position="427"/>
        <end position="456"/>
    </location>
</feature>
<dbReference type="InterPro" id="IPR011043">
    <property type="entry name" value="Gal_Oxase/kelch_b-propeller"/>
</dbReference>
<dbReference type="GO" id="GO:0019760">
    <property type="term" value="P:glucosinolate metabolic process"/>
    <property type="evidence" value="ECO:0007669"/>
    <property type="project" value="UniProtKB-ARBA"/>
</dbReference>
<dbReference type="InterPro" id="IPR015915">
    <property type="entry name" value="Kelch-typ_b-propeller"/>
</dbReference>
<feature type="chain" id="PRO_5040405046" description="Kelch repeat protein" evidence="5">
    <location>
        <begin position="16"/>
        <end position="552"/>
    </location>
</feature>
<keyword evidence="4" id="KW-1133">Transmembrane helix</keyword>
<dbReference type="EMBL" id="JAGSXJ010000005">
    <property type="protein sequence ID" value="KAH6691469.1"/>
    <property type="molecule type" value="Genomic_DNA"/>
</dbReference>
<dbReference type="PANTHER" id="PTHR47435:SF4">
    <property type="entry name" value="KELCH REPEAT PROTEIN (AFU_ORTHOLOGUE AFUA_5G12780)"/>
    <property type="match status" value="1"/>
</dbReference>
<accession>A0A9P8VGY9</accession>
<feature type="compositionally biased region" description="Gly residues" evidence="3">
    <location>
        <begin position="436"/>
        <end position="447"/>
    </location>
</feature>
<evidence type="ECO:0000256" key="3">
    <source>
        <dbReference type="SAM" id="MobiDB-lite"/>
    </source>
</evidence>
<dbReference type="SUPFAM" id="SSF50965">
    <property type="entry name" value="Galactose oxidase, central domain"/>
    <property type="match status" value="1"/>
</dbReference>
<evidence type="ECO:0000313" key="7">
    <source>
        <dbReference type="Proteomes" id="UP000770015"/>
    </source>
</evidence>
<evidence type="ECO:0000313" key="6">
    <source>
        <dbReference type="EMBL" id="KAH6691469.1"/>
    </source>
</evidence>
<keyword evidence="7" id="KW-1185">Reference proteome</keyword>
<evidence type="ECO:0008006" key="8">
    <source>
        <dbReference type="Google" id="ProtNLM"/>
    </source>
</evidence>
<sequence length="552" mass="59447">MALLVPGLLAILAQAQSFDSQLTSAPSADDFLRKWVPRATVLGNYLYLDGGEVSQTVDGTNLKYRQSNQVNDTLSINLAESWDPKDVALRKILKPAQNLVRQAIFTDESGGAFYAWGGKTSYQDETPEAELWKFTPGSQGDGSWTSSTPNDGGIFSGLQRSSDGAYASTPNAAFHFGGVASIRSTTTRPFGPVPGYVKFNSTTQAWSNHTEGGWARSRLLEGGSAVYVPTFGPNGVVMIIGGREPDGNYLSMQNVTFMDPVTGDWHFQETETGETVPHSRVHHCVVGVESPNKTFEIFVYGGHLGGNDIVYDDVHVLSLPGFFWRKADYESKSPRDSHACVVAGDGKRQMISYGGVNDKSSSSGFWREKDPFPQGLGVFDMTEMAWKTRYEADAAAYESPEAVKSWYAEGGMKNREWSSDAVKQLFAQDESSTGGSTEGEGGDGGGSEAESSSGGTSTAVIAGGVVGGVLGVALIGGLIWFLLRRRRKATDHGMDETEAFKMQPTELHGYASTRAEVDGTQQKPMELMGSGGMYTDAVELDVGGPGQQPRYH</sequence>
<evidence type="ECO:0000256" key="1">
    <source>
        <dbReference type="ARBA" id="ARBA00022737"/>
    </source>
</evidence>
<keyword evidence="4" id="KW-0812">Transmembrane</keyword>
<dbReference type="AlphaFoldDB" id="A0A9P8VGY9"/>
<dbReference type="PANTHER" id="PTHR47435">
    <property type="entry name" value="KELCH REPEAT PROTEIN (AFU_ORTHOLOGUE AFUA_5G12780)"/>
    <property type="match status" value="1"/>
</dbReference>
<keyword evidence="2" id="KW-0408">Iron</keyword>
<name>A0A9P8VGY9_9PEZI</name>
<organism evidence="6 7">
    <name type="scientific">Plectosphaerella plurivora</name>
    <dbReference type="NCBI Taxonomy" id="936078"/>
    <lineage>
        <taxon>Eukaryota</taxon>
        <taxon>Fungi</taxon>
        <taxon>Dikarya</taxon>
        <taxon>Ascomycota</taxon>
        <taxon>Pezizomycotina</taxon>
        <taxon>Sordariomycetes</taxon>
        <taxon>Hypocreomycetidae</taxon>
        <taxon>Glomerellales</taxon>
        <taxon>Plectosphaerellaceae</taxon>
        <taxon>Plectosphaerella</taxon>
    </lineage>
</organism>
<dbReference type="Proteomes" id="UP000770015">
    <property type="component" value="Unassembled WGS sequence"/>
</dbReference>
<keyword evidence="4" id="KW-0472">Membrane</keyword>
<protein>
    <recommendedName>
        <fullName evidence="8">Kelch repeat protein</fullName>
    </recommendedName>
</protein>
<dbReference type="OrthoDB" id="540004at2759"/>
<keyword evidence="5" id="KW-0732">Signal</keyword>
<feature type="transmembrane region" description="Helical" evidence="4">
    <location>
        <begin position="459"/>
        <end position="483"/>
    </location>
</feature>